<dbReference type="InterPro" id="IPR006153">
    <property type="entry name" value="Cation/H_exchanger_TM"/>
</dbReference>
<evidence type="ECO:0000256" key="7">
    <source>
        <dbReference type="ARBA" id="ARBA00022958"/>
    </source>
</evidence>
<feature type="compositionally biased region" description="Basic and acidic residues" evidence="11">
    <location>
        <begin position="575"/>
        <end position="590"/>
    </location>
</feature>
<keyword evidence="4" id="KW-0050">Antiport</keyword>
<comment type="similarity">
    <text evidence="2">Belongs to the monovalent cation:proton antiporter 2 (CPA2) transporter (TC 2.A.37) family.</text>
</comment>
<dbReference type="SUPFAM" id="SSF51735">
    <property type="entry name" value="NAD(P)-binding Rossmann-fold domains"/>
    <property type="match status" value="1"/>
</dbReference>
<organism evidence="14 15">
    <name type="scientific">Hyphococcus flavus</name>
    <dbReference type="NCBI Taxonomy" id="1866326"/>
    <lineage>
        <taxon>Bacteria</taxon>
        <taxon>Pseudomonadati</taxon>
        <taxon>Pseudomonadota</taxon>
        <taxon>Alphaproteobacteria</taxon>
        <taxon>Parvularculales</taxon>
        <taxon>Parvularculaceae</taxon>
        <taxon>Hyphococcus</taxon>
    </lineage>
</organism>
<feature type="transmembrane region" description="Helical" evidence="12">
    <location>
        <begin position="6"/>
        <end position="26"/>
    </location>
</feature>
<dbReference type="GO" id="GO:0008324">
    <property type="term" value="F:monoatomic cation transmembrane transporter activity"/>
    <property type="evidence" value="ECO:0007669"/>
    <property type="project" value="InterPro"/>
</dbReference>
<dbReference type="GO" id="GO:0005886">
    <property type="term" value="C:plasma membrane"/>
    <property type="evidence" value="ECO:0007669"/>
    <property type="project" value="TreeGrafter"/>
</dbReference>
<dbReference type="GO" id="GO:0015297">
    <property type="term" value="F:antiporter activity"/>
    <property type="evidence" value="ECO:0007669"/>
    <property type="project" value="UniProtKB-KW"/>
</dbReference>
<dbReference type="Pfam" id="PF02254">
    <property type="entry name" value="TrkA_N"/>
    <property type="match status" value="1"/>
</dbReference>
<evidence type="ECO:0000256" key="10">
    <source>
        <dbReference type="ARBA" id="ARBA00023136"/>
    </source>
</evidence>
<evidence type="ECO:0000256" key="1">
    <source>
        <dbReference type="ARBA" id="ARBA00004127"/>
    </source>
</evidence>
<evidence type="ECO:0000259" key="13">
    <source>
        <dbReference type="PROSITE" id="PS51201"/>
    </source>
</evidence>
<evidence type="ECO:0000313" key="15">
    <source>
        <dbReference type="Proteomes" id="UP001214043"/>
    </source>
</evidence>
<sequence length="590" mass="62603">MAAGESDFLVQAATYLGAAAITVPVFNRLKLGSILGFLTAGVAVGPFGFNLLHQEEGVFHIAELGVVLFLFVIGLELSLSRLWSMRKQIFGLGAAQMFVTGGVIASLFVAAGVMPAPAAAIAGFSLAFSSTAFALQWLKDRGELNTAYGTQSFSVLLFQDIAVIPLLAAVPIIAGVGADGNAWEGIAKAVGVVALLIVIGKFGLDRLFRLVASAGSREAFAATALFLVALTSLAVAWAGLSMALGAFLAGVLLAESSYKHEIETDIEPFRGLLLGLFFISIGMRLDFGVILNAWMIVVGGAVGLVAIKTVLLFGLSRLMGAKQGDALKSAATLSQGGEFSFVVFTLGVSAALFTNAQVSLMSAIVTLSMILTPLMSAIAHRMAADADDMGEDLKGPEAERDHALIVGFGRMGQIISQVLQNSGVAVTAIDRNPSHIRNAESFGFKVYYGDGARLDMLLAAGAADAKAIILCMDDPKSVNHAVTMLREKLPNTTILAVAHDRIHEMELKPLGPDVIVRETLESSLLMARETLSRLGFESGVIDDYVQQFRKLDRERLLTQIDQGPEAGRHLMHQRFTSESEKKSEEKTNAG</sequence>
<evidence type="ECO:0000256" key="11">
    <source>
        <dbReference type="SAM" id="MobiDB-lite"/>
    </source>
</evidence>
<dbReference type="PROSITE" id="PS51201">
    <property type="entry name" value="RCK_N"/>
    <property type="match status" value="1"/>
</dbReference>
<keyword evidence="6 12" id="KW-0812">Transmembrane</keyword>
<feature type="domain" description="RCK N-terminal" evidence="13">
    <location>
        <begin position="400"/>
        <end position="516"/>
    </location>
</feature>
<dbReference type="Proteomes" id="UP001214043">
    <property type="component" value="Chromosome"/>
</dbReference>
<dbReference type="GO" id="GO:0006813">
    <property type="term" value="P:potassium ion transport"/>
    <property type="evidence" value="ECO:0007669"/>
    <property type="project" value="UniProtKB-KW"/>
</dbReference>
<dbReference type="NCBIfam" id="TIGR00932">
    <property type="entry name" value="2a37"/>
    <property type="match status" value="1"/>
</dbReference>
<keyword evidence="10 12" id="KW-0472">Membrane</keyword>
<evidence type="ECO:0000256" key="9">
    <source>
        <dbReference type="ARBA" id="ARBA00023065"/>
    </source>
</evidence>
<keyword evidence="7" id="KW-0630">Potassium</keyword>
<dbReference type="AlphaFoldDB" id="A0AAE9ZC48"/>
<feature type="region of interest" description="Disordered" evidence="11">
    <location>
        <begin position="561"/>
        <end position="590"/>
    </location>
</feature>
<feature type="transmembrane region" description="Helical" evidence="12">
    <location>
        <begin position="339"/>
        <end position="372"/>
    </location>
</feature>
<evidence type="ECO:0000256" key="8">
    <source>
        <dbReference type="ARBA" id="ARBA00022989"/>
    </source>
</evidence>
<dbReference type="InterPro" id="IPR036291">
    <property type="entry name" value="NAD(P)-bd_dom_sf"/>
</dbReference>
<evidence type="ECO:0000256" key="12">
    <source>
        <dbReference type="SAM" id="Phobius"/>
    </source>
</evidence>
<keyword evidence="3" id="KW-0813">Transport</keyword>
<keyword evidence="15" id="KW-1185">Reference proteome</keyword>
<feature type="transmembrane region" description="Helical" evidence="12">
    <location>
        <begin position="89"/>
        <end position="110"/>
    </location>
</feature>
<evidence type="ECO:0000256" key="2">
    <source>
        <dbReference type="ARBA" id="ARBA00005551"/>
    </source>
</evidence>
<dbReference type="PANTHER" id="PTHR46157:SF8">
    <property type="entry name" value="GLUTATHIONE-REGULATED POTASSIUM-EFFLUX SYSTEM PROTEIN"/>
    <property type="match status" value="1"/>
</dbReference>
<dbReference type="FunFam" id="3.40.50.720:FF:000036">
    <property type="entry name" value="Glutathione-regulated potassium-efflux system protein KefB"/>
    <property type="match status" value="1"/>
</dbReference>
<dbReference type="KEGG" id="hfl:PUV54_02820"/>
<proteinExistence type="inferred from homology"/>
<name>A0AAE9ZC48_9PROT</name>
<protein>
    <submittedName>
        <fullName evidence="14">Monovalent cation:proton antiporter-2 (CPA2) family protein</fullName>
    </submittedName>
</protein>
<dbReference type="Gene3D" id="3.40.50.720">
    <property type="entry name" value="NAD(P)-binding Rossmann-like Domain"/>
    <property type="match status" value="1"/>
</dbReference>
<feature type="transmembrane region" description="Helical" evidence="12">
    <location>
        <begin position="33"/>
        <end position="52"/>
    </location>
</feature>
<comment type="subcellular location">
    <subcellularLocation>
        <location evidence="1">Endomembrane system</location>
        <topology evidence="1">Multi-pass membrane protein</topology>
    </subcellularLocation>
</comment>
<keyword evidence="5" id="KW-0633">Potassium transport</keyword>
<dbReference type="PANTHER" id="PTHR46157">
    <property type="entry name" value="K(+) EFFLUX ANTIPORTER 3, CHLOROPLASTIC"/>
    <property type="match status" value="1"/>
</dbReference>
<evidence type="ECO:0000256" key="4">
    <source>
        <dbReference type="ARBA" id="ARBA00022449"/>
    </source>
</evidence>
<evidence type="ECO:0000256" key="3">
    <source>
        <dbReference type="ARBA" id="ARBA00022448"/>
    </source>
</evidence>
<dbReference type="EMBL" id="CP118166">
    <property type="protein sequence ID" value="WDI32123.1"/>
    <property type="molecule type" value="Genomic_DNA"/>
</dbReference>
<dbReference type="Gene3D" id="1.20.1530.20">
    <property type="match status" value="1"/>
</dbReference>
<evidence type="ECO:0000256" key="5">
    <source>
        <dbReference type="ARBA" id="ARBA00022538"/>
    </source>
</evidence>
<dbReference type="GO" id="GO:0012505">
    <property type="term" value="C:endomembrane system"/>
    <property type="evidence" value="ECO:0007669"/>
    <property type="project" value="UniProtKB-SubCell"/>
</dbReference>
<keyword evidence="8 12" id="KW-1133">Transmembrane helix</keyword>
<feature type="transmembrane region" description="Helical" evidence="12">
    <location>
        <begin position="116"/>
        <end position="135"/>
    </location>
</feature>
<accession>A0AAE9ZC48</accession>
<keyword evidence="9" id="KW-0406">Ion transport</keyword>
<evidence type="ECO:0000313" key="14">
    <source>
        <dbReference type="EMBL" id="WDI32123.1"/>
    </source>
</evidence>
<feature type="transmembrane region" description="Helical" evidence="12">
    <location>
        <begin position="225"/>
        <end position="249"/>
    </location>
</feature>
<feature type="transmembrane region" description="Helical" evidence="12">
    <location>
        <begin position="294"/>
        <end position="319"/>
    </location>
</feature>
<feature type="transmembrane region" description="Helical" evidence="12">
    <location>
        <begin position="155"/>
        <end position="174"/>
    </location>
</feature>
<dbReference type="RefSeq" id="WP_274494013.1">
    <property type="nucleotide sequence ID" value="NZ_CP118166.1"/>
</dbReference>
<gene>
    <name evidence="14" type="ORF">PUV54_02820</name>
</gene>
<evidence type="ECO:0000256" key="6">
    <source>
        <dbReference type="ARBA" id="ARBA00022692"/>
    </source>
</evidence>
<dbReference type="Pfam" id="PF00999">
    <property type="entry name" value="Na_H_Exchanger"/>
    <property type="match status" value="1"/>
</dbReference>
<dbReference type="InterPro" id="IPR038770">
    <property type="entry name" value="Na+/solute_symporter_sf"/>
</dbReference>
<feature type="transmembrane region" description="Helical" evidence="12">
    <location>
        <begin position="186"/>
        <end position="204"/>
    </location>
</feature>
<dbReference type="InterPro" id="IPR003148">
    <property type="entry name" value="RCK_N"/>
</dbReference>
<dbReference type="GO" id="GO:1902600">
    <property type="term" value="P:proton transmembrane transport"/>
    <property type="evidence" value="ECO:0007669"/>
    <property type="project" value="InterPro"/>
</dbReference>
<dbReference type="InterPro" id="IPR004771">
    <property type="entry name" value="K/H_exchanger"/>
</dbReference>
<reference evidence="14" key="1">
    <citation type="submission" date="2023-02" db="EMBL/GenBank/DDBJ databases">
        <title>Genome sequence of Hyphococcus flavus.</title>
        <authorList>
            <person name="Rong J.-C."/>
            <person name="Zhao Q."/>
            <person name="Yi M."/>
            <person name="Wu J.-Y."/>
        </authorList>
    </citation>
    <scope>NUCLEOTIDE SEQUENCE</scope>
    <source>
        <strain evidence="14">MCCC 1K03223</strain>
    </source>
</reference>
<feature type="transmembrane region" description="Helical" evidence="12">
    <location>
        <begin position="58"/>
        <end position="77"/>
    </location>
</feature>